<sequence length="292" mass="33292">MPRKPFIPKLLSIAVTVIIVVILLWFTVDLVQQRKERSNQLAIAVQERDRFQVLVEHTESQREKLQLIQKDVLQCLRCCQTADEIPFLGGNHLAVQSDGETVVFYVPSGSHELTVRFVWGDDQDVQDWKSNDDGELPETLQQSTETIPLIAESGYRFQVDLDRKSSSVRWTLASNHAEFQPKSCTVFESGYRSSGSSYGGHEQFMVPNQLRRYWNDEDLKLIESPDPSTLLSTTFRGKLDDQPVSMVAKLSLKSDTPVSVPWQLYHRVVQKKIEQLALPYQGDGAIYLKPKP</sequence>
<accession>A0A5C6B4H2</accession>
<keyword evidence="3" id="KW-1185">Reference proteome</keyword>
<protein>
    <submittedName>
        <fullName evidence="2">Uncharacterized protein</fullName>
    </submittedName>
</protein>
<feature type="transmembrane region" description="Helical" evidence="1">
    <location>
        <begin position="6"/>
        <end position="28"/>
    </location>
</feature>
<name>A0A5C6B4H2_9BACT</name>
<reference evidence="2 3" key="1">
    <citation type="submission" date="2019-02" db="EMBL/GenBank/DDBJ databases">
        <title>Deep-cultivation of Planctomycetes and their phenomic and genomic characterization uncovers novel biology.</title>
        <authorList>
            <person name="Wiegand S."/>
            <person name="Jogler M."/>
            <person name="Boedeker C."/>
            <person name="Pinto D."/>
            <person name="Vollmers J."/>
            <person name="Rivas-Marin E."/>
            <person name="Kohn T."/>
            <person name="Peeters S.H."/>
            <person name="Heuer A."/>
            <person name="Rast P."/>
            <person name="Oberbeckmann S."/>
            <person name="Bunk B."/>
            <person name="Jeske O."/>
            <person name="Meyerdierks A."/>
            <person name="Storesund J.E."/>
            <person name="Kallscheuer N."/>
            <person name="Luecker S."/>
            <person name="Lage O.M."/>
            <person name="Pohl T."/>
            <person name="Merkel B.J."/>
            <person name="Hornburger P."/>
            <person name="Mueller R.-W."/>
            <person name="Bruemmer F."/>
            <person name="Labrenz M."/>
            <person name="Spormann A.M."/>
            <person name="Op Den Camp H."/>
            <person name="Overmann J."/>
            <person name="Amann R."/>
            <person name="Jetten M.S.M."/>
            <person name="Mascher T."/>
            <person name="Medema M.H."/>
            <person name="Devos D.P."/>
            <person name="Kaster A.-K."/>
            <person name="Ovreas L."/>
            <person name="Rohde M."/>
            <person name="Galperin M.Y."/>
            <person name="Jogler C."/>
        </authorList>
    </citation>
    <scope>NUCLEOTIDE SEQUENCE [LARGE SCALE GENOMIC DNA]</scope>
    <source>
        <strain evidence="2 3">Pla52n</strain>
    </source>
</reference>
<dbReference type="AlphaFoldDB" id="A0A5C6B4H2"/>
<dbReference type="RefSeq" id="WP_146519541.1">
    <property type="nucleotide sequence ID" value="NZ_CP151726.1"/>
</dbReference>
<organism evidence="2 3">
    <name type="scientific">Stieleria varia</name>
    <dbReference type="NCBI Taxonomy" id="2528005"/>
    <lineage>
        <taxon>Bacteria</taxon>
        <taxon>Pseudomonadati</taxon>
        <taxon>Planctomycetota</taxon>
        <taxon>Planctomycetia</taxon>
        <taxon>Pirellulales</taxon>
        <taxon>Pirellulaceae</taxon>
        <taxon>Stieleria</taxon>
    </lineage>
</organism>
<dbReference type="Proteomes" id="UP000320176">
    <property type="component" value="Unassembled WGS sequence"/>
</dbReference>
<proteinExistence type="predicted"/>
<keyword evidence="1" id="KW-1133">Transmembrane helix</keyword>
<dbReference type="EMBL" id="SJPN01000002">
    <property type="protein sequence ID" value="TWU06462.1"/>
    <property type="molecule type" value="Genomic_DNA"/>
</dbReference>
<evidence type="ECO:0000313" key="2">
    <source>
        <dbReference type="EMBL" id="TWU06462.1"/>
    </source>
</evidence>
<keyword evidence="1" id="KW-0472">Membrane</keyword>
<gene>
    <name evidence="2" type="ORF">Pla52n_21830</name>
</gene>
<evidence type="ECO:0000313" key="3">
    <source>
        <dbReference type="Proteomes" id="UP000320176"/>
    </source>
</evidence>
<keyword evidence="1" id="KW-0812">Transmembrane</keyword>
<evidence type="ECO:0000256" key="1">
    <source>
        <dbReference type="SAM" id="Phobius"/>
    </source>
</evidence>
<comment type="caution">
    <text evidence="2">The sequence shown here is derived from an EMBL/GenBank/DDBJ whole genome shotgun (WGS) entry which is preliminary data.</text>
</comment>